<feature type="compositionally biased region" description="Basic and acidic residues" evidence="1">
    <location>
        <begin position="57"/>
        <end position="71"/>
    </location>
</feature>
<gene>
    <name evidence="2" type="ORF">DD236_08990</name>
</gene>
<keyword evidence="3" id="KW-1185">Reference proteome</keyword>
<organism evidence="2 3">
    <name type="scientific">Ancrocorticia populi</name>
    <dbReference type="NCBI Taxonomy" id="2175228"/>
    <lineage>
        <taxon>Bacteria</taxon>
        <taxon>Bacillati</taxon>
        <taxon>Actinomycetota</taxon>
        <taxon>Actinomycetes</taxon>
        <taxon>Actinomycetales</taxon>
        <taxon>Actinomycetaceae</taxon>
        <taxon>Ancrocorticia</taxon>
    </lineage>
</organism>
<dbReference type="EMBL" id="QETB01000004">
    <property type="protein sequence ID" value="PWF26191.1"/>
    <property type="molecule type" value="Genomic_DNA"/>
</dbReference>
<accession>A0A2V1KB60</accession>
<sequence>MSWKSLIVGGAIGYVLGARAGRGRYEQITHVSSKTWNSKPVQTAKDKAKSAAGEAAHGLKDRAESVVRGHDEDDTASDGTVKVTAVEF</sequence>
<dbReference type="AlphaFoldDB" id="A0A2V1KB60"/>
<name>A0A2V1KB60_9ACTO</name>
<dbReference type="Proteomes" id="UP000245283">
    <property type="component" value="Unassembled WGS sequence"/>
</dbReference>
<evidence type="ECO:0008006" key="4">
    <source>
        <dbReference type="Google" id="ProtNLM"/>
    </source>
</evidence>
<dbReference type="RefSeq" id="WP_109094018.1">
    <property type="nucleotide sequence ID" value="NZ_CAMELQ010000084.1"/>
</dbReference>
<evidence type="ECO:0000313" key="3">
    <source>
        <dbReference type="Proteomes" id="UP000245283"/>
    </source>
</evidence>
<feature type="region of interest" description="Disordered" evidence="1">
    <location>
        <begin position="48"/>
        <end position="79"/>
    </location>
</feature>
<evidence type="ECO:0000256" key="1">
    <source>
        <dbReference type="SAM" id="MobiDB-lite"/>
    </source>
</evidence>
<protein>
    <recommendedName>
        <fullName evidence="4">YtxH domain-containing protein</fullName>
    </recommendedName>
</protein>
<dbReference type="OrthoDB" id="5125216at2"/>
<evidence type="ECO:0000313" key="2">
    <source>
        <dbReference type="EMBL" id="PWF26191.1"/>
    </source>
</evidence>
<comment type="caution">
    <text evidence="2">The sequence shown here is derived from an EMBL/GenBank/DDBJ whole genome shotgun (WGS) entry which is preliminary data.</text>
</comment>
<reference evidence="3" key="1">
    <citation type="submission" date="2018-05" db="EMBL/GenBank/DDBJ databases">
        <authorList>
            <person name="Li Y."/>
        </authorList>
    </citation>
    <scope>NUCLEOTIDE SEQUENCE [LARGE SCALE GENOMIC DNA]</scope>
    <source>
        <strain evidence="3">sk1b4</strain>
    </source>
</reference>
<proteinExistence type="predicted"/>